<keyword evidence="9" id="KW-1185">Reference proteome</keyword>
<dbReference type="InterPro" id="IPR042463">
    <property type="entry name" value="HNOB_dom_associated_sf"/>
</dbReference>
<dbReference type="PANTHER" id="PTHR45655">
    <property type="entry name" value="GUANYLATE CYCLASE SOLUBLE SUBUNIT BETA-2"/>
    <property type="match status" value="1"/>
</dbReference>
<dbReference type="EC" id="4.6.1.2" evidence="1"/>
<dbReference type="PANTHER" id="PTHR45655:SF13">
    <property type="entry name" value="SOLUBLE GUANYLATE CYCLASE GCY-32-RELATED"/>
    <property type="match status" value="1"/>
</dbReference>
<dbReference type="Proteomes" id="UP001235939">
    <property type="component" value="Chromosome 03"/>
</dbReference>
<dbReference type="Pfam" id="PF00211">
    <property type="entry name" value="Guanylate_cyc"/>
    <property type="match status" value="1"/>
</dbReference>
<dbReference type="SMART" id="SM00044">
    <property type="entry name" value="CYCc"/>
    <property type="match status" value="1"/>
</dbReference>
<sequence>MIPLMESDSILFICSPRTASLEEMKKINVYLSDFPVHDQSKEFALQCYHKRGERELVEKLGEASNQLKILERKLRNDKKRTEDILEDILPTKVAETLSRGATVEAEKFDVVTVLVSDIVGFTSLCGDERVSPMDVIRLLNSLYIKFDSLTTSYDVYKAVYIPILQVETIGDAYVVVSGAPESALDHADRIVGFGLAMADLARDVISPATGTRIQLRLGAHSGPAIAGVLGLKMPKYCLLGEAVTTACLLESLSLPDRLNVSRDTRRSVPVTHVLLYVPVQAVVAAAISWIMENEANQEALQTMTRVDRNLTKRDYVHPH</sequence>
<evidence type="ECO:0000313" key="9">
    <source>
        <dbReference type="Proteomes" id="UP001235939"/>
    </source>
</evidence>
<dbReference type="CDD" id="cd07302">
    <property type="entry name" value="CHD"/>
    <property type="match status" value="1"/>
</dbReference>
<evidence type="ECO:0000313" key="8">
    <source>
        <dbReference type="EMBL" id="UYV64983.1"/>
    </source>
</evidence>
<feature type="coiled-coil region" evidence="6">
    <location>
        <begin position="53"/>
        <end position="87"/>
    </location>
</feature>
<dbReference type="PROSITE" id="PS00452">
    <property type="entry name" value="GUANYLATE_CYCLASE_1"/>
    <property type="match status" value="1"/>
</dbReference>
<keyword evidence="3 5" id="KW-0456">Lyase</keyword>
<dbReference type="InterPro" id="IPR001054">
    <property type="entry name" value="A/G_cyclase"/>
</dbReference>
<organism evidence="8 9">
    <name type="scientific">Cordylochernes scorpioides</name>
    <dbReference type="NCBI Taxonomy" id="51811"/>
    <lineage>
        <taxon>Eukaryota</taxon>
        <taxon>Metazoa</taxon>
        <taxon>Ecdysozoa</taxon>
        <taxon>Arthropoda</taxon>
        <taxon>Chelicerata</taxon>
        <taxon>Arachnida</taxon>
        <taxon>Pseudoscorpiones</taxon>
        <taxon>Cheliferoidea</taxon>
        <taxon>Chernetidae</taxon>
        <taxon>Cordylochernes</taxon>
    </lineage>
</organism>
<keyword evidence="6" id="KW-0175">Coiled coil</keyword>
<evidence type="ECO:0000256" key="5">
    <source>
        <dbReference type="RuleBase" id="RU000405"/>
    </source>
</evidence>
<dbReference type="PROSITE" id="PS50125">
    <property type="entry name" value="GUANYLATE_CYCLASE_2"/>
    <property type="match status" value="1"/>
</dbReference>
<dbReference type="Gene3D" id="6.10.250.780">
    <property type="match status" value="1"/>
</dbReference>
<reference evidence="8 9" key="1">
    <citation type="submission" date="2022-01" db="EMBL/GenBank/DDBJ databases">
        <title>A chromosomal length assembly of Cordylochernes scorpioides.</title>
        <authorList>
            <person name="Zeh D."/>
            <person name="Zeh J."/>
        </authorList>
    </citation>
    <scope>NUCLEOTIDE SEQUENCE [LARGE SCALE GENOMIC DNA]</scope>
    <source>
        <strain evidence="8">IN4F17</strain>
        <tissue evidence="8">Whole Body</tissue>
    </source>
</reference>
<dbReference type="Gene3D" id="3.30.450.260">
    <property type="entry name" value="Haem NO binding associated domain"/>
    <property type="match status" value="1"/>
</dbReference>
<evidence type="ECO:0000256" key="3">
    <source>
        <dbReference type="ARBA" id="ARBA00023239"/>
    </source>
</evidence>
<comment type="similarity">
    <text evidence="5">Belongs to the adenylyl cyclase class-4/guanylyl cyclase family.</text>
</comment>
<gene>
    <name evidence="8" type="ORF">LAZ67_3002653</name>
</gene>
<dbReference type="InterPro" id="IPR018297">
    <property type="entry name" value="A/G_cyclase_CS"/>
</dbReference>
<proteinExistence type="inferred from homology"/>
<protein>
    <recommendedName>
        <fullName evidence="1">guanylate cyclase</fullName>
        <ecNumber evidence="1">4.6.1.2</ecNumber>
    </recommendedName>
</protein>
<dbReference type="Gene3D" id="3.30.70.1230">
    <property type="entry name" value="Nucleotide cyclase"/>
    <property type="match status" value="1"/>
</dbReference>
<dbReference type="InterPro" id="IPR011645">
    <property type="entry name" value="HNOB_dom_associated"/>
</dbReference>
<keyword evidence="4" id="KW-0141">cGMP biosynthesis</keyword>
<dbReference type="SUPFAM" id="SSF55073">
    <property type="entry name" value="Nucleotide cyclase"/>
    <property type="match status" value="1"/>
</dbReference>
<evidence type="ECO:0000256" key="2">
    <source>
        <dbReference type="ARBA" id="ARBA00022741"/>
    </source>
</evidence>
<accession>A0ABY6K893</accession>
<evidence type="ECO:0000256" key="4">
    <source>
        <dbReference type="ARBA" id="ARBA00023293"/>
    </source>
</evidence>
<evidence type="ECO:0000256" key="6">
    <source>
        <dbReference type="SAM" id="Coils"/>
    </source>
</evidence>
<feature type="domain" description="Guanylate cyclase" evidence="7">
    <location>
        <begin position="112"/>
        <end position="250"/>
    </location>
</feature>
<name>A0ABY6K893_9ARAC</name>
<dbReference type="EMBL" id="CP092865">
    <property type="protein sequence ID" value="UYV64983.1"/>
    <property type="molecule type" value="Genomic_DNA"/>
</dbReference>
<evidence type="ECO:0000256" key="1">
    <source>
        <dbReference type="ARBA" id="ARBA00012202"/>
    </source>
</evidence>
<dbReference type="InterPro" id="IPR029787">
    <property type="entry name" value="Nucleotide_cyclase"/>
</dbReference>
<evidence type="ECO:0000259" key="7">
    <source>
        <dbReference type="PROSITE" id="PS50125"/>
    </source>
</evidence>
<keyword evidence="2" id="KW-0547">Nucleotide-binding</keyword>
<dbReference type="Pfam" id="PF07701">
    <property type="entry name" value="HNOBA"/>
    <property type="match status" value="1"/>
</dbReference>